<organism evidence="1">
    <name type="scientific">uncultured Caudovirales phage</name>
    <dbReference type="NCBI Taxonomy" id="2100421"/>
    <lineage>
        <taxon>Viruses</taxon>
        <taxon>Duplodnaviria</taxon>
        <taxon>Heunggongvirae</taxon>
        <taxon>Uroviricota</taxon>
        <taxon>Caudoviricetes</taxon>
        <taxon>Peduoviridae</taxon>
        <taxon>Maltschvirus</taxon>
        <taxon>Maltschvirus maltsch</taxon>
    </lineage>
</organism>
<accession>A0A6J5LU04</accession>
<name>A0A6J5LU04_9CAUD</name>
<proteinExistence type="predicted"/>
<evidence type="ECO:0000313" key="1">
    <source>
        <dbReference type="EMBL" id="CAB4136567.1"/>
    </source>
</evidence>
<protein>
    <submittedName>
        <fullName evidence="1">Uncharacterized protein</fullName>
    </submittedName>
</protein>
<reference evidence="1" key="1">
    <citation type="submission" date="2020-04" db="EMBL/GenBank/DDBJ databases">
        <authorList>
            <person name="Chiriac C."/>
            <person name="Salcher M."/>
            <person name="Ghai R."/>
            <person name="Kavagutti S V."/>
        </authorList>
    </citation>
    <scope>NUCLEOTIDE SEQUENCE</scope>
</reference>
<sequence length="104" mass="11917">MSTGQQLRDAGIDRVLDKAAAWTAEIGLAFQWWLHTEAPEEFALEDFRACVERYGITQPHHVNAWGGLAKKFAHLIEPVGYRQSLRLSAHARLTRTYKRKNHGF</sequence>
<gene>
    <name evidence="1" type="ORF">UFOVP312_18</name>
</gene>
<dbReference type="EMBL" id="LR796318">
    <property type="protein sequence ID" value="CAB4136567.1"/>
    <property type="molecule type" value="Genomic_DNA"/>
</dbReference>